<dbReference type="AlphaFoldDB" id="A0A023X4H5"/>
<reference evidence="2" key="2">
    <citation type="submission" date="2023-11" db="EMBL/GenBank/DDBJ databases">
        <title>MicrobeMod: A computational toolkit for identifying prokaryotic methylation and restriction-modification with nanopore sequencing.</title>
        <authorList>
            <person name="Crits-Christoph A."/>
            <person name="Kang S.C."/>
            <person name="Lee H."/>
            <person name="Ostrov N."/>
        </authorList>
    </citation>
    <scope>NUCLEOTIDE SEQUENCE</scope>
    <source>
        <strain evidence="2">ATCC 51242</strain>
    </source>
</reference>
<evidence type="ECO:0000313" key="2">
    <source>
        <dbReference type="EMBL" id="MDX5894482.1"/>
    </source>
</evidence>
<dbReference type="EMBL" id="JAWXXX010000001">
    <property type="protein sequence ID" value="MDX5894482.1"/>
    <property type="molecule type" value="Genomic_DNA"/>
</dbReference>
<keyword evidence="3" id="KW-1185">Reference proteome</keyword>
<organism evidence="1 3">
    <name type="scientific">Rubrobacter radiotolerans</name>
    <name type="common">Arthrobacter radiotolerans</name>
    <dbReference type="NCBI Taxonomy" id="42256"/>
    <lineage>
        <taxon>Bacteria</taxon>
        <taxon>Bacillati</taxon>
        <taxon>Actinomycetota</taxon>
        <taxon>Rubrobacteria</taxon>
        <taxon>Rubrobacterales</taxon>
        <taxon>Rubrobacteraceae</taxon>
        <taxon>Rubrobacter</taxon>
    </lineage>
</organism>
<evidence type="ECO:0000313" key="1">
    <source>
        <dbReference type="EMBL" id="AHY47076.1"/>
    </source>
</evidence>
<sequence length="149" mass="17347">MTQGGRFSELFEVIRDYAHRDYNYQDKALQVIVGSYVFMFEPEEMPDARPVVDHILSEYDYVFTTIERGNLDPLSVEAVVRVARYREEHMEWGLETLSKVLVGLHRRSRIEDTYTDYVKDVRVVLRGIEDIVAGSVLEEIVENAEPEKS</sequence>
<dbReference type="Proteomes" id="UP000025229">
    <property type="component" value="Chromosome"/>
</dbReference>
<dbReference type="EMBL" id="CP007514">
    <property type="protein sequence ID" value="AHY47076.1"/>
    <property type="molecule type" value="Genomic_DNA"/>
</dbReference>
<dbReference type="RefSeq" id="WP_143533965.1">
    <property type="nucleotide sequence ID" value="NZ_CP007514.1"/>
</dbReference>
<dbReference type="KEGG" id="rrd:RradSPS_1793"/>
<gene>
    <name evidence="1" type="ORF">RradSPS_1793</name>
    <name evidence="2" type="ORF">SIL72_10640</name>
</gene>
<reference evidence="1 3" key="1">
    <citation type="submission" date="2014-03" db="EMBL/GenBank/DDBJ databases">
        <title>Complete genome sequence of the Radio-Resistant Rubrobacter radiotolerans RSPS-4.</title>
        <authorList>
            <person name="Egas C.C."/>
            <person name="Barroso C.C."/>
            <person name="Froufe H.J.C."/>
            <person name="Pacheco J.J."/>
            <person name="Albuquerque L.L."/>
            <person name="da Costa M.M.S."/>
        </authorList>
    </citation>
    <scope>NUCLEOTIDE SEQUENCE [LARGE SCALE GENOMIC DNA]</scope>
    <source>
        <strain evidence="1 3">RSPS-4</strain>
    </source>
</reference>
<dbReference type="OrthoDB" id="5243334at2"/>
<name>A0A023X4H5_RUBRA</name>
<accession>A0A023X4H5</accession>
<dbReference type="Proteomes" id="UP001281130">
    <property type="component" value="Unassembled WGS sequence"/>
</dbReference>
<proteinExistence type="predicted"/>
<dbReference type="HOGENOM" id="CLU_1748305_0_0_11"/>
<protein>
    <submittedName>
        <fullName evidence="1">Uncharacterized protein</fullName>
    </submittedName>
</protein>
<evidence type="ECO:0000313" key="3">
    <source>
        <dbReference type="Proteomes" id="UP000025229"/>
    </source>
</evidence>